<keyword evidence="2" id="KW-1185">Reference proteome</keyword>
<protein>
    <submittedName>
        <fullName evidence="1">Uncharacterized protein</fullName>
    </submittedName>
</protein>
<dbReference type="Proteomes" id="UP000094960">
    <property type="component" value="Chromosome"/>
</dbReference>
<proteinExistence type="predicted"/>
<dbReference type="RefSeq" id="WP_069779330.1">
    <property type="nucleotide sequence ID" value="NZ_CP017248.1"/>
</dbReference>
<dbReference type="AlphaFoldDB" id="A0A1D7YB04"/>
<name>A0A1D7YB04_9ACTN</name>
<accession>A0A1D7YB04</accession>
<dbReference type="KEGG" id="spun:BFF78_18220"/>
<organism evidence="1 2">
    <name type="scientific">Streptomyces fodineus</name>
    <dbReference type="NCBI Taxonomy" id="1904616"/>
    <lineage>
        <taxon>Bacteria</taxon>
        <taxon>Bacillati</taxon>
        <taxon>Actinomycetota</taxon>
        <taxon>Actinomycetes</taxon>
        <taxon>Kitasatosporales</taxon>
        <taxon>Streptomycetaceae</taxon>
        <taxon>Streptomyces</taxon>
    </lineage>
</organism>
<evidence type="ECO:0000313" key="2">
    <source>
        <dbReference type="Proteomes" id="UP000094960"/>
    </source>
</evidence>
<gene>
    <name evidence="1" type="ORF">BFF78_18220</name>
</gene>
<dbReference type="EMBL" id="CP017248">
    <property type="protein sequence ID" value="AOR32742.1"/>
    <property type="molecule type" value="Genomic_DNA"/>
</dbReference>
<evidence type="ECO:0000313" key="1">
    <source>
        <dbReference type="EMBL" id="AOR32742.1"/>
    </source>
</evidence>
<reference evidence="2" key="1">
    <citation type="submission" date="2016-09" db="EMBL/GenBank/DDBJ databases">
        <title>Streptomyces puniciscabiei strain:TW1S1 Genome sequencing and assembly.</title>
        <authorList>
            <person name="Kim M.-K."/>
            <person name="Kim S.B."/>
        </authorList>
    </citation>
    <scope>NUCLEOTIDE SEQUENCE [LARGE SCALE GENOMIC DNA]</scope>
    <source>
        <strain evidence="2">TW1S1</strain>
    </source>
</reference>
<sequence length="668" mass="72954">MSEFTGVDPHRVRLLANKLSDLADTLAREAPNIRKLFSEWDGTINQTLLTQQVAQVHDDARDMAKRADEALNLLHGPRFVDPNDPHKDWINIPWDVSKINVSYEAQQEAQNLKQALDNPKDPTSRQTIAEIAQSLADHQDDPAYLQAFMANNGMDQAARAARVLHQQDGTHDGVVLSKESEGIVAEFGQGVQAATSLAQAGKITLPPDCVDKLTKPDGGDMWSVGMLFKYGPDGDKWDPHVLSAVGGAMLDWRQKNPMRPDHVKGDGLYSPGGYVEDDNGNYWYKSLGLNVDYRTDGTSDVKDTNIAAIDANDPSLALMQRLSQNADASRLVLTGKDGANHAAALVSDKWATPGQPSFDDAKFPAAVIRLATLDRKDHAKESAEAAANVINAGAAEYAKEKNKDNYDKSQYPVNKGITQTLSTVFQAYVTDFADSTGTTSKQDAYAQDGQIVVGRQNAQDFLSEIMQNGDEAGNVIQSINAQISLQARQPLDNADVARHLRDLGELRGEVFRAGKQVNLDAAALTDAEHTKALLWFNIISSGMASVPAPEDSALRPWVQAAIWAGIPYADSMFSTNNAANAEANSQGPKFDDAAAMSVPLAEGLIRAGKIQPPPNHPEWADGNITFRKNTKDLDDFNWWWAHKVKGADNDLPDQTLDDMWNSYKRSAD</sequence>